<dbReference type="HOGENOM" id="CLU_441574_0_0_1"/>
<organism evidence="2 3">
    <name type="scientific">Sphaerobolus stellatus (strain SS14)</name>
    <dbReference type="NCBI Taxonomy" id="990650"/>
    <lineage>
        <taxon>Eukaryota</taxon>
        <taxon>Fungi</taxon>
        <taxon>Dikarya</taxon>
        <taxon>Basidiomycota</taxon>
        <taxon>Agaricomycotina</taxon>
        <taxon>Agaricomycetes</taxon>
        <taxon>Phallomycetidae</taxon>
        <taxon>Geastrales</taxon>
        <taxon>Sphaerobolaceae</taxon>
        <taxon>Sphaerobolus</taxon>
    </lineage>
</organism>
<feature type="compositionally biased region" description="Low complexity" evidence="1">
    <location>
        <begin position="220"/>
        <end position="236"/>
    </location>
</feature>
<dbReference type="OrthoDB" id="128308at2759"/>
<reference evidence="2 3" key="1">
    <citation type="submission" date="2014-06" db="EMBL/GenBank/DDBJ databases">
        <title>Evolutionary Origins and Diversification of the Mycorrhizal Mutualists.</title>
        <authorList>
            <consortium name="DOE Joint Genome Institute"/>
            <consortium name="Mycorrhizal Genomics Consortium"/>
            <person name="Kohler A."/>
            <person name="Kuo A."/>
            <person name="Nagy L.G."/>
            <person name="Floudas D."/>
            <person name="Copeland A."/>
            <person name="Barry K.W."/>
            <person name="Cichocki N."/>
            <person name="Veneault-Fourrey C."/>
            <person name="LaButti K."/>
            <person name="Lindquist E.A."/>
            <person name="Lipzen A."/>
            <person name="Lundell T."/>
            <person name="Morin E."/>
            <person name="Murat C."/>
            <person name="Riley R."/>
            <person name="Ohm R."/>
            <person name="Sun H."/>
            <person name="Tunlid A."/>
            <person name="Henrissat B."/>
            <person name="Grigoriev I.V."/>
            <person name="Hibbett D.S."/>
            <person name="Martin F."/>
        </authorList>
    </citation>
    <scope>NUCLEOTIDE SEQUENCE [LARGE SCALE GENOMIC DNA]</scope>
    <source>
        <strain evidence="2 3">SS14</strain>
    </source>
</reference>
<evidence type="ECO:0000313" key="2">
    <source>
        <dbReference type="EMBL" id="KIJ36557.1"/>
    </source>
</evidence>
<sequence length="619" mass="69152">MEPQQLVIPQIPKLITCRVCGHPYGPFRAHKGSTKKELEGVIFQQCANHKLCHNIIYHTQPYPYHIAELLANALKQQAQHNVQFVQVQPVFQALPAQQPNGPLLQAPFQQLIALPAPTPAVVTPAIVNASPASISNTVHHAPLNANLPTSQPLVNTGQPSKYIYCLQCRSKNGASTRAARNCISKLCKSCCKHEYLDAFVNKQFRDQCRAHHTEAVLRPPSLAPASTPQATTSAQPLAPSTTQIQVGREVERCNIKKINIGPLWREEKELADVKARRHEIEEALMQSVTAVICYRDGVQPLELPQRVQTFPRYVLANFLCDLELLRLEAGHRLGTYEPQTRTWSLDDIVTDCPGLEEEEKCQHGELVRPSKHCLDDASVVKTEPDTTLPVRASNDSERLPAVSALSSPKGHMVRREKEKDQKGHNSGQKGSRGVLDASKLNVQAWPSQWTVKEIGDGLDEIKRKTEGAGCCYQKDTFKEVFAQTSYVKSTLWEVRNAYDDAPVHLREHFLQYGKKSEGLWPKFTAVIQKYNTQGSSSDFDPSEAEQELHRKLTAWSKDRNPQPSTNDVNGTGSNMLDLCPYCEQAWPKNPSDALQQLHTELDLDANSLPEPTLTCSYAR</sequence>
<keyword evidence="3" id="KW-1185">Reference proteome</keyword>
<evidence type="ECO:0000313" key="3">
    <source>
        <dbReference type="Proteomes" id="UP000054279"/>
    </source>
</evidence>
<evidence type="ECO:0008006" key="4">
    <source>
        <dbReference type="Google" id="ProtNLM"/>
    </source>
</evidence>
<dbReference type="AlphaFoldDB" id="A0A0C9V493"/>
<feature type="compositionally biased region" description="Basic and acidic residues" evidence="1">
    <location>
        <begin position="413"/>
        <end position="423"/>
    </location>
</feature>
<proteinExistence type="predicted"/>
<feature type="region of interest" description="Disordered" evidence="1">
    <location>
        <begin position="384"/>
        <end position="433"/>
    </location>
</feature>
<evidence type="ECO:0000256" key="1">
    <source>
        <dbReference type="SAM" id="MobiDB-lite"/>
    </source>
</evidence>
<dbReference type="EMBL" id="KN837177">
    <property type="protein sequence ID" value="KIJ36557.1"/>
    <property type="molecule type" value="Genomic_DNA"/>
</dbReference>
<dbReference type="Proteomes" id="UP000054279">
    <property type="component" value="Unassembled WGS sequence"/>
</dbReference>
<gene>
    <name evidence="2" type="ORF">M422DRAFT_261121</name>
</gene>
<name>A0A0C9V493_SPHS4</name>
<feature type="region of interest" description="Disordered" evidence="1">
    <location>
        <begin position="220"/>
        <end position="240"/>
    </location>
</feature>
<protein>
    <recommendedName>
        <fullName evidence="4">Restriction of telomere capping protein 4</fullName>
    </recommendedName>
</protein>
<accession>A0A0C9V493</accession>